<keyword evidence="5 7" id="KW-0472">Membrane</keyword>
<evidence type="ECO:0000256" key="5">
    <source>
        <dbReference type="ARBA" id="ARBA00023136"/>
    </source>
</evidence>
<feature type="transmembrane region" description="Helical" evidence="7">
    <location>
        <begin position="303"/>
        <end position="331"/>
    </location>
</feature>
<gene>
    <name evidence="9" type="ORF">ACFQKB_46645</name>
</gene>
<feature type="domain" description="Membrane transport protein MMPL" evidence="8">
    <location>
        <begin position="410"/>
        <end position="719"/>
    </location>
</feature>
<comment type="subcellular location">
    <subcellularLocation>
        <location evidence="1">Cell membrane</location>
        <topology evidence="1">Multi-pass membrane protein</topology>
    </subcellularLocation>
</comment>
<dbReference type="RefSeq" id="WP_160822987.1">
    <property type="nucleotide sequence ID" value="NZ_JBHSXS010000081.1"/>
</dbReference>
<dbReference type="PANTHER" id="PTHR33406:SF13">
    <property type="entry name" value="MEMBRANE PROTEIN YDFJ"/>
    <property type="match status" value="1"/>
</dbReference>
<feature type="transmembrane region" description="Helical" evidence="7">
    <location>
        <begin position="20"/>
        <end position="39"/>
    </location>
</feature>
<protein>
    <submittedName>
        <fullName evidence="9">MMPL family transporter</fullName>
    </submittedName>
</protein>
<comment type="caution">
    <text evidence="9">The sequence shown here is derived from an EMBL/GenBank/DDBJ whole genome shotgun (WGS) entry which is preliminary data.</text>
</comment>
<evidence type="ECO:0000256" key="2">
    <source>
        <dbReference type="ARBA" id="ARBA00022475"/>
    </source>
</evidence>
<dbReference type="InterPro" id="IPR004869">
    <property type="entry name" value="MMPL_dom"/>
</dbReference>
<evidence type="ECO:0000256" key="1">
    <source>
        <dbReference type="ARBA" id="ARBA00004651"/>
    </source>
</evidence>
<feature type="region of interest" description="Disordered" evidence="6">
    <location>
        <begin position="340"/>
        <end position="365"/>
    </location>
</feature>
<sequence>MNSLTVRMARWSAGHPWRAIAGWFLFVMLCLGAGIAVGGNAATTEDFRIGEAGRAEAMAAGGGMQQRPVERVLITARGGGALDGAAAGAAAKDAAERLRGLPEVASVGSPVRSRDGTALRVDVTMNGPELDGRKHVEPLLAQVERVRAAHPGVRVEETGSPSISKGVEKLRGEDLSRTEMIALPVTLVTLLAVFGSVALAVVPLLLALSSIAAAVGLSMLASHAFPDAGVGTNVILLIGMAVGVDYTLFYLKREREERARSGGRLDPRAVVELAAATSGRAVVLSGLAVAVSSATLYLADDVIFSSIATGAVVVTLVAVASSLTVLPALLAKLGERAERRRARKERRAAEGRRRPGAPGGGRSGGRITAVLLRSTARRPAVTLAVGVLVMLALAAPLLGLKLTDMGRDTHPRAIPAMRSYDRLNAAFPELKSMHQVVVRADPGQAGEVRAALGDLAARAKTDARLAGTSDLRTSADGRVNLLELPVPHHVGTQAARGSLDALRDEHVPATVGRLRGAETAVTGDVARYADYPEHQRRKLPLIIGALLLVTFAMTVWAFRSVVLGLVGVVLNLLSAGASLGLLVLTFQRTWAEGLLGFTSTGSIGSRVPLLLFVILFGLSMDYQVFVISRIREAALRGVPARRAVLDGVGGSAGVVTSAAFVMVTVFASFVFLHIMEMKQMGFALAAAVLLDAVVIRIMILPALLLLLGERSWWPSRGPLRAREAAGDGTARPLANVG</sequence>
<keyword evidence="10" id="KW-1185">Reference proteome</keyword>
<dbReference type="Proteomes" id="UP001596380">
    <property type="component" value="Unassembled WGS sequence"/>
</dbReference>
<evidence type="ECO:0000313" key="9">
    <source>
        <dbReference type="EMBL" id="MFC6887312.1"/>
    </source>
</evidence>
<feature type="transmembrane region" description="Helical" evidence="7">
    <location>
        <begin position="228"/>
        <end position="249"/>
    </location>
</feature>
<evidence type="ECO:0000259" key="8">
    <source>
        <dbReference type="Pfam" id="PF03176"/>
    </source>
</evidence>
<evidence type="ECO:0000256" key="6">
    <source>
        <dbReference type="SAM" id="MobiDB-lite"/>
    </source>
</evidence>
<feature type="transmembrane region" description="Helical" evidence="7">
    <location>
        <begin position="539"/>
        <end position="558"/>
    </location>
</feature>
<keyword evidence="2" id="KW-1003">Cell membrane</keyword>
<name>A0ABW2CZN5_9ACTN</name>
<proteinExistence type="predicted"/>
<organism evidence="9 10">
    <name type="scientific">Actinomadura yumaensis</name>
    <dbReference type="NCBI Taxonomy" id="111807"/>
    <lineage>
        <taxon>Bacteria</taxon>
        <taxon>Bacillati</taxon>
        <taxon>Actinomycetota</taxon>
        <taxon>Actinomycetes</taxon>
        <taxon>Streptosporangiales</taxon>
        <taxon>Thermomonosporaceae</taxon>
        <taxon>Actinomadura</taxon>
    </lineage>
</organism>
<feature type="transmembrane region" description="Helical" evidence="7">
    <location>
        <begin position="648"/>
        <end position="674"/>
    </location>
</feature>
<accession>A0ABW2CZN5</accession>
<dbReference type="PANTHER" id="PTHR33406">
    <property type="entry name" value="MEMBRANE PROTEIN MJ1562-RELATED"/>
    <property type="match status" value="1"/>
</dbReference>
<reference evidence="10" key="1">
    <citation type="journal article" date="2019" name="Int. J. Syst. Evol. Microbiol.">
        <title>The Global Catalogue of Microorganisms (GCM) 10K type strain sequencing project: providing services to taxonomists for standard genome sequencing and annotation.</title>
        <authorList>
            <consortium name="The Broad Institute Genomics Platform"/>
            <consortium name="The Broad Institute Genome Sequencing Center for Infectious Disease"/>
            <person name="Wu L."/>
            <person name="Ma J."/>
        </authorList>
    </citation>
    <scope>NUCLEOTIDE SEQUENCE [LARGE SCALE GENOMIC DNA]</scope>
    <source>
        <strain evidence="10">JCM 3369</strain>
    </source>
</reference>
<evidence type="ECO:0000256" key="4">
    <source>
        <dbReference type="ARBA" id="ARBA00022989"/>
    </source>
</evidence>
<dbReference type="InterPro" id="IPR050545">
    <property type="entry name" value="Mycobact_MmpL"/>
</dbReference>
<feature type="transmembrane region" description="Helical" evidence="7">
    <location>
        <begin position="565"/>
        <end position="587"/>
    </location>
</feature>
<keyword evidence="3 7" id="KW-0812">Transmembrane</keyword>
<feature type="transmembrane region" description="Helical" evidence="7">
    <location>
        <begin position="680"/>
        <end position="707"/>
    </location>
</feature>
<evidence type="ECO:0000313" key="10">
    <source>
        <dbReference type="Proteomes" id="UP001596380"/>
    </source>
</evidence>
<dbReference type="SUPFAM" id="SSF82866">
    <property type="entry name" value="Multidrug efflux transporter AcrB transmembrane domain"/>
    <property type="match status" value="2"/>
</dbReference>
<evidence type="ECO:0000256" key="7">
    <source>
        <dbReference type="SAM" id="Phobius"/>
    </source>
</evidence>
<feature type="transmembrane region" description="Helical" evidence="7">
    <location>
        <begin position="181"/>
        <end position="208"/>
    </location>
</feature>
<feature type="transmembrane region" description="Helical" evidence="7">
    <location>
        <begin position="380"/>
        <end position="400"/>
    </location>
</feature>
<keyword evidence="4 7" id="KW-1133">Transmembrane helix</keyword>
<dbReference type="Pfam" id="PF03176">
    <property type="entry name" value="MMPL"/>
    <property type="match status" value="2"/>
</dbReference>
<feature type="transmembrane region" description="Helical" evidence="7">
    <location>
        <begin position="607"/>
        <end position="627"/>
    </location>
</feature>
<dbReference type="EMBL" id="JBHSXS010000081">
    <property type="protein sequence ID" value="MFC6887312.1"/>
    <property type="molecule type" value="Genomic_DNA"/>
</dbReference>
<dbReference type="Gene3D" id="1.20.1640.10">
    <property type="entry name" value="Multidrug efflux transporter AcrB transmembrane domain"/>
    <property type="match status" value="2"/>
</dbReference>
<evidence type="ECO:0000256" key="3">
    <source>
        <dbReference type="ARBA" id="ARBA00022692"/>
    </source>
</evidence>
<feature type="domain" description="Membrane transport protein MMPL" evidence="8">
    <location>
        <begin position="71"/>
        <end position="347"/>
    </location>
</feature>